<reference evidence="1 2" key="1">
    <citation type="submission" date="2015-09" db="EMBL/GenBank/DDBJ databases">
        <title>Host preference determinants of Valsa canker pathogens revealed by comparative genomics.</title>
        <authorList>
            <person name="Yin Z."/>
            <person name="Huang L."/>
        </authorList>
    </citation>
    <scope>NUCLEOTIDE SEQUENCE [LARGE SCALE GENOMIC DNA]</scope>
    <source>
        <strain evidence="1 2">SXYLt</strain>
    </source>
</reference>
<dbReference type="AlphaFoldDB" id="A0A423W542"/>
<keyword evidence="2" id="KW-1185">Reference proteome</keyword>
<proteinExistence type="predicted"/>
<dbReference type="OrthoDB" id="4802432at2759"/>
<dbReference type="Proteomes" id="UP000285146">
    <property type="component" value="Unassembled WGS sequence"/>
</dbReference>
<gene>
    <name evidence="1" type="ORF">VPNG_08515</name>
</gene>
<evidence type="ECO:0000313" key="1">
    <source>
        <dbReference type="EMBL" id="ROV98436.1"/>
    </source>
</evidence>
<sequence length="504" mass="57388">MASLSNLPTEIKEQIIRYAVDSGPEIAAICACLSRYWQALVERRTFRSLRLDSSHLNDLRRIVTPSRQAHVRRIDFSAVLPEYGCHEGDIEPETETTEEQHSNNRAFTDAVTRLFESLASWELQENQNDEVPRVELFLSAYSPNDFGIMPNGTRIEYLLMPKRWNSSVLDLVEGASEDLPYLPMIAAFEYRPRNERPRIRKNLAPSACCQIAAKLPNVQKLSWFLEDRDRGDSSAPRRQLRQDFATSLAELPESVRHFELGFENLGPANHAVQPATLVEHGTAPDALSEALRSFSMRLQTLDLNGCIVLDQDFLWPKECSSPSTRSHSNSPCWPRLERLSVQMANTSASGEWLYDHRPHLQQPCPPPPRSMSPDYRYQFRSHPVPELINRYFLAAAQAAAHMPRLRSLEMGWGDLIACVLSYHPLRGDPLAELLFYDAPNMYLTQELQDAWIAGAKSGQGRDLHIELDLDDDGESQFQCDCRPCQENHVGGWSHSSGLEWRHVR</sequence>
<comment type="caution">
    <text evidence="1">The sequence shown here is derived from an EMBL/GenBank/DDBJ whole genome shotgun (WGS) entry which is preliminary data.</text>
</comment>
<protein>
    <recommendedName>
        <fullName evidence="3">F-box domain-containing protein</fullName>
    </recommendedName>
</protein>
<dbReference type="STRING" id="1230097.A0A423W542"/>
<dbReference type="InParanoid" id="A0A423W542"/>
<organism evidence="1 2">
    <name type="scientific">Cytospora leucostoma</name>
    <dbReference type="NCBI Taxonomy" id="1230097"/>
    <lineage>
        <taxon>Eukaryota</taxon>
        <taxon>Fungi</taxon>
        <taxon>Dikarya</taxon>
        <taxon>Ascomycota</taxon>
        <taxon>Pezizomycotina</taxon>
        <taxon>Sordariomycetes</taxon>
        <taxon>Sordariomycetidae</taxon>
        <taxon>Diaporthales</taxon>
        <taxon>Cytosporaceae</taxon>
        <taxon>Cytospora</taxon>
    </lineage>
</organism>
<accession>A0A423W542</accession>
<name>A0A423W542_9PEZI</name>
<evidence type="ECO:0008006" key="3">
    <source>
        <dbReference type="Google" id="ProtNLM"/>
    </source>
</evidence>
<dbReference type="EMBL" id="LKEB01000061">
    <property type="protein sequence ID" value="ROV98436.1"/>
    <property type="molecule type" value="Genomic_DNA"/>
</dbReference>
<evidence type="ECO:0000313" key="2">
    <source>
        <dbReference type="Proteomes" id="UP000285146"/>
    </source>
</evidence>